<dbReference type="InterPro" id="IPR046063">
    <property type="entry name" value="DUF6021"/>
</dbReference>
<evidence type="ECO:0000256" key="1">
    <source>
        <dbReference type="SAM" id="MobiDB-lite"/>
    </source>
</evidence>
<reference evidence="2 5" key="1">
    <citation type="submission" date="2016-10" db="EMBL/GenBank/DDBJ databases">
        <authorList>
            <person name="de Groot N.N."/>
        </authorList>
    </citation>
    <scope>NUCLEOTIDE SEQUENCE [LARGE SCALE GENOMIC DNA]</scope>
    <source>
        <strain evidence="2 5">CCM 7361</strain>
    </source>
</reference>
<evidence type="ECO:0000313" key="4">
    <source>
        <dbReference type="Proteomes" id="UP000198309"/>
    </source>
</evidence>
<proteinExistence type="predicted"/>
<evidence type="ECO:0000313" key="5">
    <source>
        <dbReference type="Proteomes" id="UP000199693"/>
    </source>
</evidence>
<keyword evidence="4" id="KW-1185">Reference proteome</keyword>
<feature type="region of interest" description="Disordered" evidence="1">
    <location>
        <begin position="1"/>
        <end position="87"/>
    </location>
</feature>
<dbReference type="EMBL" id="FNEC01000011">
    <property type="protein sequence ID" value="SDJ01394.1"/>
    <property type="molecule type" value="Genomic_DNA"/>
</dbReference>
<dbReference type="Proteomes" id="UP000198309">
    <property type="component" value="Unassembled WGS sequence"/>
</dbReference>
<reference evidence="3 4" key="2">
    <citation type="submission" date="2017-06" db="EMBL/GenBank/DDBJ databases">
        <authorList>
            <person name="Varghese N."/>
            <person name="Submissions S."/>
        </authorList>
    </citation>
    <scope>NUCLEOTIDE SEQUENCE [LARGE SCALE GENOMIC DNA]</scope>
    <source>
        <strain evidence="3 4">RLD-1</strain>
    </source>
</reference>
<accession>A0A239K5I0</accession>
<dbReference type="EMBL" id="FZPC01000014">
    <property type="protein sequence ID" value="SNT12942.1"/>
    <property type="molecule type" value="Genomic_DNA"/>
</dbReference>
<sequence length="87" mass="9622">MNPTLHKWLGNPWPQRDGDNAARGLPGYPRDAEQDAEIVRTLGFDPDSPDLADPQIDPPQPPHPPRGGPSPQRHKRAPGEQYPPYGD</sequence>
<dbReference type="Pfam" id="PF19485">
    <property type="entry name" value="DUF6021"/>
    <property type="match status" value="1"/>
</dbReference>
<gene>
    <name evidence="2" type="ORF">SAMN05216189_1011110</name>
    <name evidence="3" type="ORF">SAMN06295949_114110</name>
</gene>
<evidence type="ECO:0000313" key="2">
    <source>
        <dbReference type="EMBL" id="SDJ01394.1"/>
    </source>
</evidence>
<dbReference type="Proteomes" id="UP000199693">
    <property type="component" value="Unassembled WGS sequence"/>
</dbReference>
<organism evidence="2 5">
    <name type="scientific">Pseudomonas delhiensis</name>
    <dbReference type="NCBI Taxonomy" id="366289"/>
    <lineage>
        <taxon>Bacteria</taxon>
        <taxon>Pseudomonadati</taxon>
        <taxon>Pseudomonadota</taxon>
        <taxon>Gammaproteobacteria</taxon>
        <taxon>Pseudomonadales</taxon>
        <taxon>Pseudomonadaceae</taxon>
        <taxon>Pseudomonas</taxon>
    </lineage>
</organism>
<dbReference type="AlphaFoldDB" id="A0A239K5I0"/>
<dbReference type="RefSeq" id="WP_089392168.1">
    <property type="nucleotide sequence ID" value="NZ_FNEC01000011.1"/>
</dbReference>
<feature type="compositionally biased region" description="Pro residues" evidence="1">
    <location>
        <begin position="56"/>
        <end position="68"/>
    </location>
</feature>
<name>A0A239K5I0_9PSED</name>
<protein>
    <submittedName>
        <fullName evidence="2">Uncharacterized protein</fullName>
    </submittedName>
</protein>
<evidence type="ECO:0000313" key="3">
    <source>
        <dbReference type="EMBL" id="SNT12942.1"/>
    </source>
</evidence>